<keyword evidence="2" id="KW-1185">Reference proteome</keyword>
<protein>
    <submittedName>
        <fullName evidence="1">Uncharacterized protein</fullName>
    </submittedName>
</protein>
<evidence type="ECO:0000313" key="2">
    <source>
        <dbReference type="Proteomes" id="UP000037109"/>
    </source>
</evidence>
<evidence type="ECO:0000313" key="1">
    <source>
        <dbReference type="EMBL" id="KON86551.1"/>
    </source>
</evidence>
<reference evidence="2" key="1">
    <citation type="submission" date="2015-07" db="EMBL/GenBank/DDBJ databases">
        <title>Fjat-10036 dsm4.</title>
        <authorList>
            <person name="Liu B."/>
            <person name="Wang J."/>
            <person name="Zhu Y."/>
            <person name="Liu G."/>
            <person name="Chen Q."/>
            <person name="Chen Z."/>
            <person name="Lan J."/>
            <person name="Che J."/>
            <person name="Ge C."/>
            <person name="Shi H."/>
            <person name="Pan Z."/>
            <person name="Liu X."/>
        </authorList>
    </citation>
    <scope>NUCLEOTIDE SEQUENCE [LARGE SCALE GENOMIC DNA]</scope>
    <source>
        <strain evidence="2">DSM 4</strain>
    </source>
</reference>
<dbReference type="OrthoDB" id="2085289at2"/>
<name>A0A0M0GAU6_SPOGL</name>
<dbReference type="EMBL" id="LGUF01000007">
    <property type="protein sequence ID" value="KON86551.1"/>
    <property type="molecule type" value="Genomic_DNA"/>
</dbReference>
<dbReference type="AlphaFoldDB" id="A0A0M0GAU6"/>
<comment type="caution">
    <text evidence="1">The sequence shown here is derived from an EMBL/GenBank/DDBJ whole genome shotgun (WGS) entry which is preliminary data.</text>
</comment>
<proteinExistence type="predicted"/>
<accession>A0A0M0GAU6</accession>
<sequence>MENMDQLINSFEEINFNQYQMPIICIFSNPKDYRGMFVARIFDADKPTENIIMRVSLDAIRKEIPDGFTLIPRSADDDSALVETWI</sequence>
<gene>
    <name evidence="1" type="ORF">AF332_06730</name>
</gene>
<organism evidence="1 2">
    <name type="scientific">Sporosarcina globispora</name>
    <name type="common">Bacillus globisporus</name>
    <dbReference type="NCBI Taxonomy" id="1459"/>
    <lineage>
        <taxon>Bacteria</taxon>
        <taxon>Bacillati</taxon>
        <taxon>Bacillota</taxon>
        <taxon>Bacilli</taxon>
        <taxon>Bacillales</taxon>
        <taxon>Caryophanaceae</taxon>
        <taxon>Sporosarcina</taxon>
    </lineage>
</organism>
<dbReference type="PATRIC" id="fig|1459.3.peg.1432"/>
<dbReference type="Proteomes" id="UP000037109">
    <property type="component" value="Unassembled WGS sequence"/>
</dbReference>
<dbReference type="RefSeq" id="WP_053433911.1">
    <property type="nucleotide sequence ID" value="NZ_LGUF01000007.1"/>
</dbReference>